<dbReference type="AlphaFoldDB" id="A0A0K0DMS5"/>
<evidence type="ECO:0000256" key="1">
    <source>
        <dbReference type="ARBA" id="ARBA00022763"/>
    </source>
</evidence>
<evidence type="ECO:0000256" key="2">
    <source>
        <dbReference type="ARBA" id="ARBA00022801"/>
    </source>
</evidence>
<dbReference type="GO" id="GO:0000712">
    <property type="term" value="P:resolution of meiotic recombination intermediates"/>
    <property type="evidence" value="ECO:0007669"/>
    <property type="project" value="TreeGrafter"/>
</dbReference>
<proteinExistence type="predicted"/>
<dbReference type="GO" id="GO:0003684">
    <property type="term" value="F:damaged DNA binding"/>
    <property type="evidence" value="ECO:0007669"/>
    <property type="project" value="TreeGrafter"/>
</dbReference>
<reference evidence="4" key="1">
    <citation type="submission" date="2012-09" db="EMBL/GenBank/DDBJ databases">
        <authorList>
            <person name="Martin A.A."/>
        </authorList>
    </citation>
    <scope>NUCLEOTIDE SEQUENCE</scope>
</reference>
<dbReference type="PANTHER" id="PTHR10150:SF0">
    <property type="entry name" value="DNA REPAIR ENDONUCLEASE XPF"/>
    <property type="match status" value="1"/>
</dbReference>
<dbReference type="GO" id="GO:0000014">
    <property type="term" value="F:single-stranded DNA endodeoxyribonuclease activity"/>
    <property type="evidence" value="ECO:0007669"/>
    <property type="project" value="TreeGrafter"/>
</dbReference>
<evidence type="ECO:0000256" key="3">
    <source>
        <dbReference type="ARBA" id="ARBA00023204"/>
    </source>
</evidence>
<keyword evidence="1" id="KW-0227">DNA damage</keyword>
<evidence type="ECO:0000313" key="4">
    <source>
        <dbReference type="Proteomes" id="UP000035642"/>
    </source>
</evidence>
<sequence>MLHSELMLTSAIETSVLPKGLGVERMFLNHLIMYSDQKLLTIVLNTSPHDEAYFLSRLKLANVPCLPKVVNADVSTKDREAVYLEGGVQFLTSRIFLVDLLTDRAPVENVACIMVYHAHQVLLSFQESFILRLYRERKPGGFVKAFTDVPTSISALGQLQRVVDRLYIKRVCLLPRFDPVFTELLVDLHPTLRRLHTTFIELLKVCIRELKQCSIAEKQATLEEDTINVAAYRPTLLERQLNERRSFLTDKQLRLISDLSLLRELLQTAEDMDPASVLSRINALRNDKERSGSWMMSRVAASLIADVEILSTAIPYNFPLAPPKWQVIGSVLKEIKNIPVRPSEIMISMALSSVLLPDNDASCPSILLLVNNDAVARQLTDLIKDGPEFLTWLARRSLGTSVNVKEPERTPLWNGDHVTSLSRGNAVNLVSVSIRISTNRNLNAAEDLIGLPDFRQKQTKIVQFGILQYKKQRTDCLVRSFHSFMFF</sequence>
<accession>A0A0K0DMS5</accession>
<reference evidence="5" key="2">
    <citation type="submission" date="2017-02" db="UniProtKB">
        <authorList>
            <consortium name="WormBaseParasite"/>
        </authorList>
    </citation>
    <scope>IDENTIFICATION</scope>
</reference>
<evidence type="ECO:0000313" key="5">
    <source>
        <dbReference type="WBParaSite" id="ACAC_0001301601-mRNA-1"/>
    </source>
</evidence>
<dbReference type="WBParaSite" id="ACAC_0001301601-mRNA-1">
    <property type="protein sequence ID" value="ACAC_0001301601-mRNA-1"/>
    <property type="gene ID" value="ACAC_0001301601"/>
</dbReference>
<dbReference type="STRING" id="6313.A0A0K0DMS5"/>
<dbReference type="GO" id="GO:0000110">
    <property type="term" value="C:nucleotide-excision repair factor 1 complex"/>
    <property type="evidence" value="ECO:0007669"/>
    <property type="project" value="TreeGrafter"/>
</dbReference>
<dbReference type="Proteomes" id="UP000035642">
    <property type="component" value="Unassembled WGS sequence"/>
</dbReference>
<protein>
    <submittedName>
        <fullName evidence="5">ERCC4 domain-containing protein</fullName>
    </submittedName>
</protein>
<dbReference type="GO" id="GO:1901255">
    <property type="term" value="P:nucleotide-excision repair involved in interstrand cross-link repair"/>
    <property type="evidence" value="ECO:0007669"/>
    <property type="project" value="TreeGrafter"/>
</dbReference>
<dbReference type="GO" id="GO:0000724">
    <property type="term" value="P:double-strand break repair via homologous recombination"/>
    <property type="evidence" value="ECO:0007669"/>
    <property type="project" value="TreeGrafter"/>
</dbReference>
<dbReference type="GO" id="GO:0003697">
    <property type="term" value="F:single-stranded DNA binding"/>
    <property type="evidence" value="ECO:0007669"/>
    <property type="project" value="TreeGrafter"/>
</dbReference>
<keyword evidence="2" id="KW-0378">Hydrolase</keyword>
<name>A0A0K0DMS5_ANGCA</name>
<keyword evidence="3" id="KW-0234">DNA repair</keyword>
<organism evidence="4 5">
    <name type="scientific">Angiostrongylus cantonensis</name>
    <name type="common">Rat lungworm</name>
    <dbReference type="NCBI Taxonomy" id="6313"/>
    <lineage>
        <taxon>Eukaryota</taxon>
        <taxon>Metazoa</taxon>
        <taxon>Ecdysozoa</taxon>
        <taxon>Nematoda</taxon>
        <taxon>Chromadorea</taxon>
        <taxon>Rhabditida</taxon>
        <taxon>Rhabditina</taxon>
        <taxon>Rhabditomorpha</taxon>
        <taxon>Strongyloidea</taxon>
        <taxon>Metastrongylidae</taxon>
        <taxon>Angiostrongylus</taxon>
    </lineage>
</organism>
<keyword evidence="4" id="KW-1185">Reference proteome</keyword>
<dbReference type="PANTHER" id="PTHR10150">
    <property type="entry name" value="DNA REPAIR ENDONUCLEASE XPF"/>
    <property type="match status" value="1"/>
</dbReference>